<dbReference type="InterPro" id="IPR012910">
    <property type="entry name" value="Plug_dom"/>
</dbReference>
<evidence type="ECO:0000256" key="4">
    <source>
        <dbReference type="ARBA" id="ARBA00022692"/>
    </source>
</evidence>
<gene>
    <name evidence="13" type="ORF">GJJ30_03285</name>
</gene>
<organism evidence="13 14">
    <name type="scientific">Larkinella terrae</name>
    <dbReference type="NCBI Taxonomy" id="2025311"/>
    <lineage>
        <taxon>Bacteria</taxon>
        <taxon>Pseudomonadati</taxon>
        <taxon>Bacteroidota</taxon>
        <taxon>Cytophagia</taxon>
        <taxon>Cytophagales</taxon>
        <taxon>Spirosomataceae</taxon>
        <taxon>Larkinella</taxon>
    </lineage>
</organism>
<keyword evidence="14" id="KW-1185">Reference proteome</keyword>
<dbReference type="InterPro" id="IPR039426">
    <property type="entry name" value="TonB-dep_rcpt-like"/>
</dbReference>
<dbReference type="SUPFAM" id="SSF49464">
    <property type="entry name" value="Carboxypeptidase regulatory domain-like"/>
    <property type="match status" value="1"/>
</dbReference>
<evidence type="ECO:0000256" key="10">
    <source>
        <dbReference type="SAM" id="SignalP"/>
    </source>
</evidence>
<evidence type="ECO:0000256" key="9">
    <source>
        <dbReference type="RuleBase" id="RU003357"/>
    </source>
</evidence>
<comment type="caution">
    <text evidence="13">The sequence shown here is derived from an EMBL/GenBank/DDBJ whole genome shotgun (WGS) entry which is preliminary data.</text>
</comment>
<dbReference type="RefSeq" id="WP_154173097.1">
    <property type="nucleotide sequence ID" value="NZ_WJXZ01000001.1"/>
</dbReference>
<evidence type="ECO:0000256" key="7">
    <source>
        <dbReference type="ARBA" id="ARBA00023237"/>
    </source>
</evidence>
<evidence type="ECO:0000259" key="11">
    <source>
        <dbReference type="Pfam" id="PF00593"/>
    </source>
</evidence>
<dbReference type="PROSITE" id="PS52016">
    <property type="entry name" value="TONB_DEPENDENT_REC_3"/>
    <property type="match status" value="1"/>
</dbReference>
<feature type="domain" description="TonB-dependent receptor plug" evidence="12">
    <location>
        <begin position="136"/>
        <end position="242"/>
    </location>
</feature>
<dbReference type="Gene3D" id="2.170.130.10">
    <property type="entry name" value="TonB-dependent receptor, plug domain"/>
    <property type="match status" value="1"/>
</dbReference>
<feature type="signal peptide" evidence="10">
    <location>
        <begin position="1"/>
        <end position="27"/>
    </location>
</feature>
<dbReference type="Pfam" id="PF13715">
    <property type="entry name" value="CarbopepD_reg_2"/>
    <property type="match status" value="1"/>
</dbReference>
<dbReference type="FunFam" id="2.60.40.1120:FF:000003">
    <property type="entry name" value="Outer membrane protein Omp121"/>
    <property type="match status" value="1"/>
</dbReference>
<evidence type="ECO:0000259" key="12">
    <source>
        <dbReference type="Pfam" id="PF07715"/>
    </source>
</evidence>
<evidence type="ECO:0000256" key="2">
    <source>
        <dbReference type="ARBA" id="ARBA00022448"/>
    </source>
</evidence>
<evidence type="ECO:0000256" key="8">
    <source>
        <dbReference type="PROSITE-ProRule" id="PRU01360"/>
    </source>
</evidence>
<dbReference type="EMBL" id="WJXZ01000001">
    <property type="protein sequence ID" value="MRS60302.1"/>
    <property type="molecule type" value="Genomic_DNA"/>
</dbReference>
<dbReference type="Gene3D" id="2.40.170.20">
    <property type="entry name" value="TonB-dependent receptor, beta-barrel domain"/>
    <property type="match status" value="1"/>
</dbReference>
<dbReference type="NCBIfam" id="TIGR04057">
    <property type="entry name" value="SusC_RagA_signa"/>
    <property type="match status" value="1"/>
</dbReference>
<evidence type="ECO:0000313" key="13">
    <source>
        <dbReference type="EMBL" id="MRS60302.1"/>
    </source>
</evidence>
<evidence type="ECO:0000256" key="1">
    <source>
        <dbReference type="ARBA" id="ARBA00004571"/>
    </source>
</evidence>
<comment type="subcellular location">
    <subcellularLocation>
        <location evidence="1 8">Cell outer membrane</location>
        <topology evidence="1 8">Multi-pass membrane protein</topology>
    </subcellularLocation>
</comment>
<proteinExistence type="inferred from homology"/>
<dbReference type="InterPro" id="IPR023997">
    <property type="entry name" value="TonB-dep_OMP_SusC/RagA_CS"/>
</dbReference>
<dbReference type="SUPFAM" id="SSF56935">
    <property type="entry name" value="Porins"/>
    <property type="match status" value="1"/>
</dbReference>
<dbReference type="Gene3D" id="2.60.40.1120">
    <property type="entry name" value="Carboxypeptidase-like, regulatory domain"/>
    <property type="match status" value="1"/>
</dbReference>
<dbReference type="InterPro" id="IPR000531">
    <property type="entry name" value="Beta-barrel_TonB"/>
</dbReference>
<evidence type="ECO:0000256" key="3">
    <source>
        <dbReference type="ARBA" id="ARBA00022452"/>
    </source>
</evidence>
<dbReference type="Pfam" id="PF07715">
    <property type="entry name" value="Plug"/>
    <property type="match status" value="1"/>
</dbReference>
<keyword evidence="6 8" id="KW-0472">Membrane</keyword>
<keyword evidence="3 8" id="KW-1134">Transmembrane beta strand</keyword>
<keyword evidence="2 8" id="KW-0813">Transport</keyword>
<dbReference type="Proteomes" id="UP000441754">
    <property type="component" value="Unassembled WGS sequence"/>
</dbReference>
<protein>
    <submittedName>
        <fullName evidence="13">SusC/RagA family TonB-linked outer membrane protein</fullName>
    </submittedName>
</protein>
<keyword evidence="10" id="KW-0732">Signal</keyword>
<reference evidence="13 14" key="1">
    <citation type="journal article" date="2018" name="Antonie Van Leeuwenhoek">
        <title>Larkinella terrae sp. nov., isolated from soil on Jeju Island, South Korea.</title>
        <authorList>
            <person name="Ten L.N."/>
            <person name="Jeon J."/>
            <person name="Park S.J."/>
            <person name="Park S."/>
            <person name="Lee S.Y."/>
            <person name="Kim M.K."/>
            <person name="Jung H.Y."/>
        </authorList>
    </citation>
    <scope>NUCLEOTIDE SEQUENCE [LARGE SCALE GENOMIC DNA]</scope>
    <source>
        <strain evidence="13 14">KCTC 52001</strain>
    </source>
</reference>
<dbReference type="AlphaFoldDB" id="A0A7K0EF26"/>
<evidence type="ECO:0000256" key="6">
    <source>
        <dbReference type="ARBA" id="ARBA00023136"/>
    </source>
</evidence>
<dbReference type="Pfam" id="PF00593">
    <property type="entry name" value="TonB_dep_Rec_b-barrel"/>
    <property type="match status" value="1"/>
</dbReference>
<accession>A0A7K0EF26</accession>
<dbReference type="OrthoDB" id="9768177at2"/>
<keyword evidence="4 8" id="KW-0812">Transmembrane</keyword>
<keyword evidence="5 9" id="KW-0798">TonB box</keyword>
<dbReference type="InterPro" id="IPR037066">
    <property type="entry name" value="Plug_dom_sf"/>
</dbReference>
<feature type="chain" id="PRO_5029677430" evidence="10">
    <location>
        <begin position="28"/>
        <end position="1053"/>
    </location>
</feature>
<feature type="domain" description="TonB-dependent receptor-like beta-barrel" evidence="11">
    <location>
        <begin position="427"/>
        <end position="1002"/>
    </location>
</feature>
<dbReference type="InterPro" id="IPR036942">
    <property type="entry name" value="Beta-barrel_TonB_sf"/>
</dbReference>
<evidence type="ECO:0000313" key="14">
    <source>
        <dbReference type="Proteomes" id="UP000441754"/>
    </source>
</evidence>
<dbReference type="InterPro" id="IPR008969">
    <property type="entry name" value="CarboxyPept-like_regulatory"/>
</dbReference>
<sequence length="1053" mass="114845">MCLTFTFLPGRWYCCFFLLFLSLVCVATPLSANKRPTTNTLAADRLVTGKVVDDKNQALPGVNVLVKGSSKGTATDANGRFQLTVPDLEVVLQFSYIGYVTQEIIVGNQTDVSVTLLEDIKTLNEIVSVGYGTQKKADLTGAVSTITTKDIGRLPVGGIDQALQGKAAGVRVTQSSGQPGEAVSVRIRGVGTINDNSPLFVIDGVPTKDPGSLLNPNDIESMSVLKDASSAAIYGARSANGVVVVTTKRGQSGAPRISFNSYTGIQQHGRLIPMANTADYVRLYNEAANTDNAAIGDPTLFRKLITADPNSLPNTDWQRAIFRTAPIQNYQLSISGGTDRSHYLISGNYFDQQGIILNSGYKRYALRTSLDTDIKGKLKIGTNVNLTYSKRSIVGSSGDGYGGNGGSVVRYALFHTPAVSVYDSTGNYTDLPARPDLYGDGYNPVGLANKQDNKQNQYRVFGNLFAQWQITQDLRFRSDGGLDISVINQKTYNENWGTNGRINSPATLSNRISTSTNLNWNNTLTYTHLFDSKHDVSALLGMEAIQNVGRDLAGSDRNFIDQDPNLRYLGRGNDPLGRSASEGDQRWKLLSQFFRLNYAFQNKYLATVNVRRDGSSRFSTQNRYATFLSGSVGWNIDQEAFFQSLTNVVSALKVRASMGQLGNQDIGNYPYASIVGSGYNYPLGNPQQTTNGYAITSRGNSTVKWEASTQTDFGLDAAFFQNKLQLNIDYFIKTTSDMLVPIPVPRSGGTAGVPYVNAGRVENRGLEVDLTYRNRVGPVSFDLTANGSFIRNKVTSLSDGRPIPGGRIDNGIFATLTEPGYPIGSFYLLTQTGIFQNKEEIFTSAFQGNNTLPGDVKFADVNGNGVIDQNDRSHVGSPIPTLLYGLTANVQWKGFDLSAFFQGVSGNKIYYQVATDIEGFYRAFNITQRVVDQHWTGEGTSNTQPRVSWRGAANNKQPSTRFLEDGAYTRLKNLQIGYTLPAKISQKIGSSTVRIYVAGQNLLTFTKYPGLDPEQQTSDNVNNEPFRGDVAVGIDWGTYPSAKTYTVGLNVSF</sequence>
<name>A0A7K0EF26_9BACT</name>
<comment type="similarity">
    <text evidence="8 9">Belongs to the TonB-dependent receptor family.</text>
</comment>
<evidence type="ECO:0000256" key="5">
    <source>
        <dbReference type="ARBA" id="ARBA00023077"/>
    </source>
</evidence>
<dbReference type="GO" id="GO:0009279">
    <property type="term" value="C:cell outer membrane"/>
    <property type="evidence" value="ECO:0007669"/>
    <property type="project" value="UniProtKB-SubCell"/>
</dbReference>
<dbReference type="FunFam" id="2.170.130.10:FF:000008">
    <property type="entry name" value="SusC/RagA family TonB-linked outer membrane protein"/>
    <property type="match status" value="1"/>
</dbReference>
<dbReference type="InterPro" id="IPR023996">
    <property type="entry name" value="TonB-dep_OMP_SusC/RagA"/>
</dbReference>
<keyword evidence="7 8" id="KW-0998">Cell outer membrane</keyword>
<dbReference type="NCBIfam" id="TIGR04056">
    <property type="entry name" value="OMP_RagA_SusC"/>
    <property type="match status" value="1"/>
</dbReference>